<comment type="caution">
    <text evidence="2">The sequence shown here is derived from an EMBL/GenBank/DDBJ whole genome shotgun (WGS) entry which is preliminary data.</text>
</comment>
<keyword evidence="1" id="KW-0732">Signal</keyword>
<dbReference type="EMBL" id="NDXW01000001">
    <property type="protein sequence ID" value="RDH43051.1"/>
    <property type="molecule type" value="Genomic_DNA"/>
</dbReference>
<name>A0A4V1INA5_9GAMM</name>
<gene>
    <name evidence="2" type="ORF">B9G39_06065</name>
</gene>
<feature type="signal peptide" evidence="1">
    <location>
        <begin position="1"/>
        <end position="24"/>
    </location>
</feature>
<evidence type="ECO:0000313" key="3">
    <source>
        <dbReference type="Proteomes" id="UP000257039"/>
    </source>
</evidence>
<dbReference type="Proteomes" id="UP000257039">
    <property type="component" value="Unassembled WGS sequence"/>
</dbReference>
<protein>
    <submittedName>
        <fullName evidence="2">Uncharacterized protein</fullName>
    </submittedName>
</protein>
<feature type="chain" id="PRO_5020455002" evidence="1">
    <location>
        <begin position="25"/>
        <end position="176"/>
    </location>
</feature>
<dbReference type="AlphaFoldDB" id="A0A4V1INA5"/>
<reference evidence="2 3" key="1">
    <citation type="submission" date="2017-04" db="EMBL/GenBank/DDBJ databases">
        <title>Draft genome sequence of Zooshikella ganghwensis VG4 isolated from Red Sea sediments.</title>
        <authorList>
            <person name="Rehman Z."/>
            <person name="Alam I."/>
            <person name="Kamau A."/>
            <person name="Bajic V."/>
            <person name="Leiknes T."/>
        </authorList>
    </citation>
    <scope>NUCLEOTIDE SEQUENCE [LARGE SCALE GENOMIC DNA]</scope>
    <source>
        <strain evidence="2 3">VG4</strain>
    </source>
</reference>
<proteinExistence type="predicted"/>
<accession>A0A4V1INA5</accession>
<organism evidence="2 3">
    <name type="scientific">Zooshikella ganghwensis</name>
    <dbReference type="NCBI Taxonomy" id="202772"/>
    <lineage>
        <taxon>Bacteria</taxon>
        <taxon>Pseudomonadati</taxon>
        <taxon>Pseudomonadota</taxon>
        <taxon>Gammaproteobacteria</taxon>
        <taxon>Oceanospirillales</taxon>
        <taxon>Zooshikellaceae</taxon>
        <taxon>Zooshikella</taxon>
    </lineage>
</organism>
<sequence length="176" mass="19755">MKKLKINALCLMTATALFSSVTSADDYITSIEYLRDPIKYPPDLCELDIFTMTGTVMVEFLLTDVLLPQEVCERAKKVARKFEKDISRWSIDDMCAYAVIGTGNNRYTKGLTSGCNNSSRLKKDYQLERNGSKWECDASVVTSTPTDGRYPLHTTTETNFGCQIVDYGHIFSSEGL</sequence>
<keyword evidence="3" id="KW-1185">Reference proteome</keyword>
<evidence type="ECO:0000313" key="2">
    <source>
        <dbReference type="EMBL" id="RDH43051.1"/>
    </source>
</evidence>
<evidence type="ECO:0000256" key="1">
    <source>
        <dbReference type="SAM" id="SignalP"/>
    </source>
</evidence>
<dbReference type="RefSeq" id="WP_094786450.1">
    <property type="nucleotide sequence ID" value="NZ_NDXW01000001.1"/>
</dbReference>